<keyword evidence="2" id="KW-1185">Reference proteome</keyword>
<reference evidence="1" key="1">
    <citation type="submission" date="2020-08" db="EMBL/GenBank/DDBJ databases">
        <title>Multicomponent nature underlies the extraordinary mechanical properties of spider dragline silk.</title>
        <authorList>
            <person name="Kono N."/>
            <person name="Nakamura H."/>
            <person name="Mori M."/>
            <person name="Yoshida Y."/>
            <person name="Ohtoshi R."/>
            <person name="Malay A.D."/>
            <person name="Moran D.A.P."/>
            <person name="Tomita M."/>
            <person name="Numata K."/>
            <person name="Arakawa K."/>
        </authorList>
    </citation>
    <scope>NUCLEOTIDE SEQUENCE</scope>
</reference>
<name>A0A8X6N6B4_NEPPI</name>
<sequence>MKRSFHRNKHDGKISAWDRYLDRLPRQSLSSVASLEVGGGSVCLGSFPLINNIHYGNKRKIFNFGLQLSHRFEKPPLIEGFLFVHEVLLRRHRHYCLVDEDGLEKNHIPFFRHVSSFFIEWCVGNPVCVLTFESK</sequence>
<accession>A0A8X6N6B4</accession>
<gene>
    <name evidence="1" type="ORF">NPIL_627331</name>
</gene>
<proteinExistence type="predicted"/>
<evidence type="ECO:0000313" key="1">
    <source>
        <dbReference type="EMBL" id="GFS95560.1"/>
    </source>
</evidence>
<dbReference type="Proteomes" id="UP000887013">
    <property type="component" value="Unassembled WGS sequence"/>
</dbReference>
<organism evidence="1 2">
    <name type="scientific">Nephila pilipes</name>
    <name type="common">Giant wood spider</name>
    <name type="synonym">Nephila maculata</name>
    <dbReference type="NCBI Taxonomy" id="299642"/>
    <lineage>
        <taxon>Eukaryota</taxon>
        <taxon>Metazoa</taxon>
        <taxon>Ecdysozoa</taxon>
        <taxon>Arthropoda</taxon>
        <taxon>Chelicerata</taxon>
        <taxon>Arachnida</taxon>
        <taxon>Araneae</taxon>
        <taxon>Araneomorphae</taxon>
        <taxon>Entelegynae</taxon>
        <taxon>Araneoidea</taxon>
        <taxon>Nephilidae</taxon>
        <taxon>Nephila</taxon>
    </lineage>
</organism>
<dbReference type="EMBL" id="BMAW01005704">
    <property type="protein sequence ID" value="GFS95560.1"/>
    <property type="molecule type" value="Genomic_DNA"/>
</dbReference>
<evidence type="ECO:0000313" key="2">
    <source>
        <dbReference type="Proteomes" id="UP000887013"/>
    </source>
</evidence>
<dbReference type="AlphaFoldDB" id="A0A8X6N6B4"/>
<protein>
    <submittedName>
        <fullName evidence="1">Uncharacterized protein</fullName>
    </submittedName>
</protein>
<comment type="caution">
    <text evidence="1">The sequence shown here is derived from an EMBL/GenBank/DDBJ whole genome shotgun (WGS) entry which is preliminary data.</text>
</comment>